<dbReference type="Pfam" id="PF00046">
    <property type="entry name" value="Homeodomain"/>
    <property type="match status" value="1"/>
</dbReference>
<evidence type="ECO:0000256" key="4">
    <source>
        <dbReference type="ARBA" id="ARBA00023242"/>
    </source>
</evidence>
<keyword evidence="4 5" id="KW-0539">Nucleus</keyword>
<evidence type="ECO:0000256" key="3">
    <source>
        <dbReference type="ARBA" id="ARBA00023155"/>
    </source>
</evidence>
<feature type="domain" description="Homeobox" evidence="8">
    <location>
        <begin position="229"/>
        <end position="289"/>
    </location>
</feature>
<keyword evidence="10" id="KW-1185">Reference proteome</keyword>
<dbReference type="PROSITE" id="PS50071">
    <property type="entry name" value="HOMEOBOX_2"/>
    <property type="match status" value="1"/>
</dbReference>
<organism evidence="9 10">
    <name type="scientific">Paralvinella palmiformis</name>
    <dbReference type="NCBI Taxonomy" id="53620"/>
    <lineage>
        <taxon>Eukaryota</taxon>
        <taxon>Metazoa</taxon>
        <taxon>Spiralia</taxon>
        <taxon>Lophotrochozoa</taxon>
        <taxon>Annelida</taxon>
        <taxon>Polychaeta</taxon>
        <taxon>Sedentaria</taxon>
        <taxon>Canalipalpata</taxon>
        <taxon>Terebellida</taxon>
        <taxon>Terebelliformia</taxon>
        <taxon>Alvinellidae</taxon>
        <taxon>Paralvinella</taxon>
    </lineage>
</organism>
<dbReference type="PROSITE" id="PS00027">
    <property type="entry name" value="HOMEOBOX_1"/>
    <property type="match status" value="1"/>
</dbReference>
<evidence type="ECO:0000313" key="10">
    <source>
        <dbReference type="Proteomes" id="UP001208570"/>
    </source>
</evidence>
<keyword evidence="3 5" id="KW-0371">Homeobox</keyword>
<evidence type="ECO:0000256" key="6">
    <source>
        <dbReference type="RuleBase" id="RU000682"/>
    </source>
</evidence>
<evidence type="ECO:0000256" key="2">
    <source>
        <dbReference type="ARBA" id="ARBA00023125"/>
    </source>
</evidence>
<feature type="compositionally biased region" description="Polar residues" evidence="7">
    <location>
        <begin position="77"/>
        <end position="87"/>
    </location>
</feature>
<accession>A0AAD9N062</accession>
<dbReference type="GO" id="GO:0003677">
    <property type="term" value="F:DNA binding"/>
    <property type="evidence" value="ECO:0007669"/>
    <property type="project" value="UniProtKB-UniRule"/>
</dbReference>
<dbReference type="Proteomes" id="UP001208570">
    <property type="component" value="Unassembled WGS sequence"/>
</dbReference>
<dbReference type="InterPro" id="IPR020479">
    <property type="entry name" value="HD_metazoa"/>
</dbReference>
<evidence type="ECO:0000313" key="9">
    <source>
        <dbReference type="EMBL" id="KAK2150161.1"/>
    </source>
</evidence>
<dbReference type="GO" id="GO:0000981">
    <property type="term" value="F:DNA-binding transcription factor activity, RNA polymerase II-specific"/>
    <property type="evidence" value="ECO:0007669"/>
    <property type="project" value="InterPro"/>
</dbReference>
<feature type="DNA-binding region" description="Homeobox" evidence="5">
    <location>
        <begin position="231"/>
        <end position="290"/>
    </location>
</feature>
<dbReference type="InterPro" id="IPR000047">
    <property type="entry name" value="HTH_motif"/>
</dbReference>
<dbReference type="SUPFAM" id="SSF46689">
    <property type="entry name" value="Homeodomain-like"/>
    <property type="match status" value="1"/>
</dbReference>
<feature type="region of interest" description="Disordered" evidence="7">
    <location>
        <begin position="67"/>
        <end position="93"/>
    </location>
</feature>
<dbReference type="GO" id="GO:0005634">
    <property type="term" value="C:nucleus"/>
    <property type="evidence" value="ECO:0007669"/>
    <property type="project" value="UniProtKB-SubCell"/>
</dbReference>
<dbReference type="CDD" id="cd00086">
    <property type="entry name" value="homeodomain"/>
    <property type="match status" value="1"/>
</dbReference>
<dbReference type="SMART" id="SM00389">
    <property type="entry name" value="HOX"/>
    <property type="match status" value="1"/>
</dbReference>
<feature type="region of interest" description="Disordered" evidence="7">
    <location>
        <begin position="290"/>
        <end position="309"/>
    </location>
</feature>
<sequence length="326" mass="36948">MERRNGLKHKGFLIKDLLQQVTDEPEIPSCVGHVGQKTANDYNLCQKETQSNINLVENLVVSSSTANGDSVALSGESPRNGTNGESSTVKKQDKVMTCPRDQNTTINHGQSSVGLAATQVPIIKPTPAVPRVLIGTAHFGLQNIPDLYRDPRWSFRIASTDRGVTPLCPCDIQDYHRNIYHREIGYRTYKGLYSGNRVFELKEPNPVPVPFYVRMRPDILSCDGCFKTKKCRRSRTVFTELQLMGLEKRFESQKYLSTPDRMELAEKLGLTQIQVKTWYQNRRMKWKKQVLQDGGTEAPTKPKGRPRKVTNDVVNLEVTQRAKIDD</sequence>
<dbReference type="PANTHER" id="PTHR24333:SF11">
    <property type="entry name" value="HOMEOBOX PROTEIN BARH-LIKE 1B"/>
    <property type="match status" value="1"/>
</dbReference>
<dbReference type="AlphaFoldDB" id="A0AAD9N062"/>
<name>A0AAD9N062_9ANNE</name>
<dbReference type="InterPro" id="IPR001356">
    <property type="entry name" value="HD"/>
</dbReference>
<dbReference type="PRINTS" id="PR00024">
    <property type="entry name" value="HOMEOBOX"/>
</dbReference>
<protein>
    <recommendedName>
        <fullName evidence="8">Homeobox domain-containing protein</fullName>
    </recommendedName>
</protein>
<evidence type="ECO:0000259" key="8">
    <source>
        <dbReference type="PROSITE" id="PS50071"/>
    </source>
</evidence>
<evidence type="ECO:0000256" key="1">
    <source>
        <dbReference type="ARBA" id="ARBA00004123"/>
    </source>
</evidence>
<proteinExistence type="predicted"/>
<dbReference type="PANTHER" id="PTHR24333">
    <property type="entry name" value="HOMEO BOX HB9 LIKE A-RELATED"/>
    <property type="match status" value="1"/>
</dbReference>
<comment type="subcellular location">
    <subcellularLocation>
        <location evidence="1 5 6">Nucleus</location>
    </subcellularLocation>
</comment>
<dbReference type="InterPro" id="IPR050848">
    <property type="entry name" value="Homeobox_TF"/>
</dbReference>
<gene>
    <name evidence="9" type="ORF">LSH36_420g02029</name>
</gene>
<keyword evidence="2 5" id="KW-0238">DNA-binding</keyword>
<evidence type="ECO:0000256" key="7">
    <source>
        <dbReference type="SAM" id="MobiDB-lite"/>
    </source>
</evidence>
<evidence type="ECO:0000256" key="5">
    <source>
        <dbReference type="PROSITE-ProRule" id="PRU00108"/>
    </source>
</evidence>
<dbReference type="Gene3D" id="1.10.10.60">
    <property type="entry name" value="Homeodomain-like"/>
    <property type="match status" value="1"/>
</dbReference>
<dbReference type="InterPro" id="IPR009057">
    <property type="entry name" value="Homeodomain-like_sf"/>
</dbReference>
<dbReference type="EMBL" id="JAODUP010000420">
    <property type="protein sequence ID" value="KAK2150161.1"/>
    <property type="molecule type" value="Genomic_DNA"/>
</dbReference>
<dbReference type="InterPro" id="IPR017970">
    <property type="entry name" value="Homeobox_CS"/>
</dbReference>
<dbReference type="PRINTS" id="PR00031">
    <property type="entry name" value="HTHREPRESSR"/>
</dbReference>
<reference evidence="9" key="1">
    <citation type="journal article" date="2023" name="Mol. Biol. Evol.">
        <title>Third-Generation Sequencing Reveals the Adaptive Role of the Epigenome in Three Deep-Sea Polychaetes.</title>
        <authorList>
            <person name="Perez M."/>
            <person name="Aroh O."/>
            <person name="Sun Y."/>
            <person name="Lan Y."/>
            <person name="Juniper S.K."/>
            <person name="Young C.R."/>
            <person name="Angers B."/>
            <person name="Qian P.Y."/>
        </authorList>
    </citation>
    <scope>NUCLEOTIDE SEQUENCE</scope>
    <source>
        <strain evidence="9">P08H-3</strain>
    </source>
</reference>
<comment type="caution">
    <text evidence="9">The sequence shown here is derived from an EMBL/GenBank/DDBJ whole genome shotgun (WGS) entry which is preliminary data.</text>
</comment>